<dbReference type="OrthoDB" id="161142at2759"/>
<dbReference type="EMBL" id="QXFT01001183">
    <property type="protein sequence ID" value="KAE9326154.1"/>
    <property type="molecule type" value="Genomic_DNA"/>
</dbReference>
<dbReference type="Proteomes" id="UP000435112">
    <property type="component" value="Unassembled WGS sequence"/>
</dbReference>
<dbReference type="Proteomes" id="UP000429607">
    <property type="component" value="Unassembled WGS sequence"/>
</dbReference>
<evidence type="ECO:0000313" key="8">
    <source>
        <dbReference type="Proteomes" id="UP000435112"/>
    </source>
</evidence>
<dbReference type="AlphaFoldDB" id="A0A6A3L1C2"/>
<evidence type="ECO:0000259" key="2">
    <source>
        <dbReference type="Pfam" id="PF10988"/>
    </source>
</evidence>
<evidence type="ECO:0000313" key="5">
    <source>
        <dbReference type="EMBL" id="KAE9326154.1"/>
    </source>
</evidence>
<keyword evidence="1" id="KW-0472">Membrane</keyword>
<dbReference type="Pfam" id="PF10988">
    <property type="entry name" value="DUF2807"/>
    <property type="match status" value="1"/>
</dbReference>
<proteinExistence type="predicted"/>
<keyword evidence="1" id="KW-0812">Transmembrane</keyword>
<accession>A0A6A3L1C2</accession>
<evidence type="ECO:0000313" key="7">
    <source>
        <dbReference type="Proteomes" id="UP000434957"/>
    </source>
</evidence>
<dbReference type="PANTHER" id="PTHR39200">
    <property type="entry name" value="HYPOTHETICAL EXPORTED PROTEIN"/>
    <property type="match status" value="1"/>
</dbReference>
<organism evidence="4 6">
    <name type="scientific">Phytophthora rubi</name>
    <dbReference type="NCBI Taxonomy" id="129364"/>
    <lineage>
        <taxon>Eukaryota</taxon>
        <taxon>Sar</taxon>
        <taxon>Stramenopiles</taxon>
        <taxon>Oomycota</taxon>
        <taxon>Peronosporomycetes</taxon>
        <taxon>Peronosporales</taxon>
        <taxon>Peronosporaceae</taxon>
        <taxon>Phytophthora</taxon>
    </lineage>
</organism>
<sequence length="428" mass="45317">MDITTTIAAKSRVPHWVMVQCETGSSPSCDAQRVDAVRVQGSRDVFIRYEALDDELNDGNTVARVRVIKGGVHDPKDVIVQLSTAEGLLTLDVTASKKTIEVVLLQKDQLQRVESRGSGDVVVEDNVLATIGTSLSIAVLGSDDVYATTTETVQMDTLTLSSKGSGRLQASFAELRVSKLQVQSYASGDVAVFVESDSETDNLSIVAEGPGDACLNWGAAMSVNQFMVQQVGAGDLSVGPRGSCHAAKLSMQGSGQLDVGGVKCDNVDVDLVGSGDVIVQAANSLAVDGYGTGDVKFAGQPPHAFTSSGYRRLSPIPVESSYLPASCKRHKTPVIKAKYASLSGGVLTSTSPGNVGVELDSAESSSSVAVGTDAVGIVWSSMDRDKENIVPLAAVVFLVGMVLRWFNNSRRRAREEQRQPLLRAQRRV</sequence>
<name>A0A6A3L1C2_9STRA</name>
<gene>
    <name evidence="4" type="ORF">PR001_g15412</name>
    <name evidence="3" type="ORF">PR002_g15873</name>
    <name evidence="5" type="ORF">PR003_g16297</name>
</gene>
<evidence type="ECO:0000256" key="1">
    <source>
        <dbReference type="SAM" id="Phobius"/>
    </source>
</evidence>
<evidence type="ECO:0000313" key="3">
    <source>
        <dbReference type="EMBL" id="KAE9008517.1"/>
    </source>
</evidence>
<evidence type="ECO:0000313" key="6">
    <source>
        <dbReference type="Proteomes" id="UP000429607"/>
    </source>
</evidence>
<evidence type="ECO:0000313" key="4">
    <source>
        <dbReference type="EMBL" id="KAE9013421.1"/>
    </source>
</evidence>
<dbReference type="EMBL" id="QXFV01001159">
    <property type="protein sequence ID" value="KAE9013421.1"/>
    <property type="molecule type" value="Genomic_DNA"/>
</dbReference>
<dbReference type="InterPro" id="IPR021255">
    <property type="entry name" value="DUF2807"/>
</dbReference>
<dbReference type="Gene3D" id="2.160.20.120">
    <property type="match status" value="2"/>
</dbReference>
<feature type="transmembrane region" description="Helical" evidence="1">
    <location>
        <begin position="389"/>
        <end position="406"/>
    </location>
</feature>
<dbReference type="EMBL" id="QXFU01001180">
    <property type="protein sequence ID" value="KAE9008517.1"/>
    <property type="molecule type" value="Genomic_DNA"/>
</dbReference>
<keyword evidence="7" id="KW-1185">Reference proteome</keyword>
<dbReference type="PANTHER" id="PTHR39200:SF1">
    <property type="entry name" value="AUTO-TRANSPORTER ADHESIN HEAD GIN DOMAIN-CONTAINING PROTEIN-RELATED"/>
    <property type="match status" value="1"/>
</dbReference>
<feature type="domain" description="Putative auto-transporter adhesin head GIN" evidence="2">
    <location>
        <begin position="187"/>
        <end position="301"/>
    </location>
</feature>
<comment type="caution">
    <text evidence="4">The sequence shown here is derived from an EMBL/GenBank/DDBJ whole genome shotgun (WGS) entry which is preliminary data.</text>
</comment>
<keyword evidence="1" id="KW-1133">Transmembrane helix</keyword>
<protein>
    <recommendedName>
        <fullName evidence="2">Putative auto-transporter adhesin head GIN domain-containing protein</fullName>
    </recommendedName>
</protein>
<dbReference type="Proteomes" id="UP000434957">
    <property type="component" value="Unassembled WGS sequence"/>
</dbReference>
<reference evidence="6 8" key="1">
    <citation type="submission" date="2018-09" db="EMBL/GenBank/DDBJ databases">
        <title>Genomic investigation of the strawberry pathogen Phytophthora fragariae indicates pathogenicity is determined by transcriptional variation in three key races.</title>
        <authorList>
            <person name="Adams T.M."/>
            <person name="Armitage A.D."/>
            <person name="Sobczyk M.K."/>
            <person name="Bates H.J."/>
            <person name="Dunwell J.M."/>
            <person name="Nellist C.F."/>
            <person name="Harrison R.J."/>
        </authorList>
    </citation>
    <scope>NUCLEOTIDE SEQUENCE [LARGE SCALE GENOMIC DNA]</scope>
    <source>
        <strain evidence="4 6">SCRP249</strain>
        <strain evidence="3 8">SCRP324</strain>
        <strain evidence="5 7">SCRP333</strain>
    </source>
</reference>